<comment type="subcellular location">
    <subcellularLocation>
        <location evidence="1 5">Cytoplasm</location>
    </subcellularLocation>
</comment>
<feature type="domain" description="RecX second three-helical" evidence="6">
    <location>
        <begin position="105"/>
        <end position="142"/>
    </location>
</feature>
<gene>
    <name evidence="5" type="primary">recX</name>
    <name evidence="9" type="ORF">AVDCRST_MAG28-2561</name>
</gene>
<feature type="domain" description="RecX third three-helical" evidence="7">
    <location>
        <begin position="154"/>
        <end position="195"/>
    </location>
</feature>
<reference evidence="9" key="1">
    <citation type="submission" date="2020-02" db="EMBL/GenBank/DDBJ databases">
        <authorList>
            <person name="Meier V. D."/>
        </authorList>
    </citation>
    <scope>NUCLEOTIDE SEQUENCE</scope>
    <source>
        <strain evidence="9">AVDCRST_MAG28</strain>
    </source>
</reference>
<evidence type="ECO:0000256" key="3">
    <source>
        <dbReference type="ARBA" id="ARBA00018111"/>
    </source>
</evidence>
<dbReference type="AlphaFoldDB" id="A0A6J4QYQ0"/>
<evidence type="ECO:0000259" key="8">
    <source>
        <dbReference type="Pfam" id="PF21982"/>
    </source>
</evidence>
<keyword evidence="4 5" id="KW-0963">Cytoplasm</keyword>
<dbReference type="InterPro" id="IPR053926">
    <property type="entry name" value="RecX_HTH_1st"/>
</dbReference>
<dbReference type="PANTHER" id="PTHR33602:SF1">
    <property type="entry name" value="REGULATORY PROTEIN RECX FAMILY PROTEIN"/>
    <property type="match status" value="1"/>
</dbReference>
<evidence type="ECO:0000256" key="1">
    <source>
        <dbReference type="ARBA" id="ARBA00004496"/>
    </source>
</evidence>
<dbReference type="Gene3D" id="1.10.10.10">
    <property type="entry name" value="Winged helix-like DNA-binding domain superfamily/Winged helix DNA-binding domain"/>
    <property type="match status" value="3"/>
</dbReference>
<proteinExistence type="inferred from homology"/>
<dbReference type="Pfam" id="PF21982">
    <property type="entry name" value="RecX_HTH1"/>
    <property type="match status" value="1"/>
</dbReference>
<sequence>MPIITGAHERRGRIRVQVDGEFWAELDAGVATERGLREGATFSVEELAEVRIAGERPLAMNKALNILGYRARSRGEINERLHRVGYAEGTVDVVVERLEEMGYIDDEGFARELVRAEARKYGPRRIYGDLRRAGVDEEIAREIIEEAFTEGSESEAAREAARRRYNTGGGSGAQARRVHGFLMRRGYSADICAEVARDYRGEAD</sequence>
<dbReference type="Pfam" id="PF21981">
    <property type="entry name" value="RecX_HTH3"/>
    <property type="match status" value="1"/>
</dbReference>
<dbReference type="InterPro" id="IPR003783">
    <property type="entry name" value="Regulatory_RecX"/>
</dbReference>
<evidence type="ECO:0000256" key="2">
    <source>
        <dbReference type="ARBA" id="ARBA00009695"/>
    </source>
</evidence>
<dbReference type="Pfam" id="PF02631">
    <property type="entry name" value="RecX_HTH2"/>
    <property type="match status" value="1"/>
</dbReference>
<evidence type="ECO:0000313" key="9">
    <source>
        <dbReference type="EMBL" id="CAA9456223.1"/>
    </source>
</evidence>
<organism evidence="9">
    <name type="scientific">uncultured Rubrobacteraceae bacterium</name>
    <dbReference type="NCBI Taxonomy" id="349277"/>
    <lineage>
        <taxon>Bacteria</taxon>
        <taxon>Bacillati</taxon>
        <taxon>Actinomycetota</taxon>
        <taxon>Rubrobacteria</taxon>
        <taxon>Rubrobacterales</taxon>
        <taxon>Rubrobacteraceae</taxon>
        <taxon>environmental samples</taxon>
    </lineage>
</organism>
<dbReference type="HAMAP" id="MF_01114">
    <property type="entry name" value="RecX"/>
    <property type="match status" value="1"/>
</dbReference>
<evidence type="ECO:0000256" key="5">
    <source>
        <dbReference type="HAMAP-Rule" id="MF_01114"/>
    </source>
</evidence>
<dbReference type="GO" id="GO:0006282">
    <property type="term" value="P:regulation of DNA repair"/>
    <property type="evidence" value="ECO:0007669"/>
    <property type="project" value="UniProtKB-UniRule"/>
</dbReference>
<dbReference type="EMBL" id="CADCVE010000054">
    <property type="protein sequence ID" value="CAA9456223.1"/>
    <property type="molecule type" value="Genomic_DNA"/>
</dbReference>
<dbReference type="GO" id="GO:0005737">
    <property type="term" value="C:cytoplasm"/>
    <property type="evidence" value="ECO:0007669"/>
    <property type="project" value="UniProtKB-SubCell"/>
</dbReference>
<dbReference type="PANTHER" id="PTHR33602">
    <property type="entry name" value="REGULATORY PROTEIN RECX FAMILY PROTEIN"/>
    <property type="match status" value="1"/>
</dbReference>
<name>A0A6J4QYQ0_9ACTN</name>
<accession>A0A6J4QYQ0</accession>
<comment type="similarity">
    <text evidence="2 5">Belongs to the RecX family.</text>
</comment>
<evidence type="ECO:0000256" key="4">
    <source>
        <dbReference type="ARBA" id="ARBA00022490"/>
    </source>
</evidence>
<feature type="domain" description="RecX first three-helical" evidence="8">
    <location>
        <begin position="59"/>
        <end position="98"/>
    </location>
</feature>
<comment type="function">
    <text evidence="5">Modulates RecA activity.</text>
</comment>
<dbReference type="InterPro" id="IPR053925">
    <property type="entry name" value="RecX_HTH_3rd"/>
</dbReference>
<protein>
    <recommendedName>
        <fullName evidence="3 5">Regulatory protein RecX</fullName>
    </recommendedName>
</protein>
<dbReference type="InterPro" id="IPR053924">
    <property type="entry name" value="RecX_HTH_2nd"/>
</dbReference>
<evidence type="ECO:0000259" key="7">
    <source>
        <dbReference type="Pfam" id="PF21981"/>
    </source>
</evidence>
<evidence type="ECO:0000259" key="6">
    <source>
        <dbReference type="Pfam" id="PF02631"/>
    </source>
</evidence>
<dbReference type="InterPro" id="IPR036388">
    <property type="entry name" value="WH-like_DNA-bd_sf"/>
</dbReference>